<dbReference type="EMBL" id="MUIO01000050">
    <property type="protein sequence ID" value="ORC58715.1"/>
    <property type="molecule type" value="Genomic_DNA"/>
</dbReference>
<proteinExistence type="predicted"/>
<comment type="caution">
    <text evidence="1">The sequence shown here is derived from an EMBL/GenBank/DDBJ whole genome shotgun (WGS) entry which is preliminary data.</text>
</comment>
<dbReference type="Proteomes" id="UP000192815">
    <property type="component" value="Unassembled WGS sequence"/>
</dbReference>
<sequence length="285" mass="32175">MTKYLISVLLLLTGCEGSDIIDSKREVKLTLNSSIEDTCSSTSIKFIKFCASNFCNFGTGVPSTSGDLLRAKVITGSHVLTLENIHNITIVTTPSGAITDFDIYAAGVPQDSKHEDAMSYFYRQVHNLGSSGWHRYIYPDEARISGSQASKFASKDEVLGNAVSTGPWNDPGLQLSKTEWNALPVISTWMFHNGDQYLYLRVQRENNSDSPQDRGSYLFTMTFKSESEFYKEFIENESREQWKELLPDELNRMAQVRKSTETQLKKMGIEIDERYENPKISALTN</sequence>
<reference evidence="2" key="1">
    <citation type="submission" date="2017-02" db="EMBL/GenBank/DDBJ databases">
        <title>Pseudomonas floridae sp. nov., a novel pathogenic bacterial species isolated from tomato.</title>
        <authorList>
            <person name="Timilsina S."/>
            <person name="Vallad G.E."/>
            <person name="Jones J.B."/>
        </authorList>
    </citation>
    <scope>NUCLEOTIDE SEQUENCE [LARGE SCALE GENOMIC DNA]</scope>
    <source>
        <strain evidence="2">GEV388</strain>
    </source>
</reference>
<dbReference type="PROSITE" id="PS51257">
    <property type="entry name" value="PROKAR_LIPOPROTEIN"/>
    <property type="match status" value="1"/>
</dbReference>
<dbReference type="RefSeq" id="WP_083183514.1">
    <property type="nucleotide sequence ID" value="NZ_CBCRZR010000047.1"/>
</dbReference>
<evidence type="ECO:0000313" key="1">
    <source>
        <dbReference type="EMBL" id="ORC58715.1"/>
    </source>
</evidence>
<dbReference type="OrthoDB" id="6522056at2"/>
<keyword evidence="2" id="KW-1185">Reference proteome</keyword>
<organism evidence="1 2">
    <name type="scientific">Pseudomonas floridensis</name>
    <dbReference type="NCBI Taxonomy" id="1958950"/>
    <lineage>
        <taxon>Bacteria</taxon>
        <taxon>Pseudomonadati</taxon>
        <taxon>Pseudomonadota</taxon>
        <taxon>Gammaproteobacteria</taxon>
        <taxon>Pseudomonadales</taxon>
        <taxon>Pseudomonadaceae</taxon>
        <taxon>Pseudomonas</taxon>
    </lineage>
</organism>
<dbReference type="AlphaFoldDB" id="A0A1X0N5B3"/>
<evidence type="ECO:0008006" key="3">
    <source>
        <dbReference type="Google" id="ProtNLM"/>
    </source>
</evidence>
<protein>
    <recommendedName>
        <fullName evidence="3">Lipoprotein</fullName>
    </recommendedName>
</protein>
<accession>A0A1X0N5B3</accession>
<evidence type="ECO:0000313" key="2">
    <source>
        <dbReference type="Proteomes" id="UP000192815"/>
    </source>
</evidence>
<name>A0A1X0N5B3_9PSED</name>
<gene>
    <name evidence="1" type="ORF">BZK31_13720</name>
</gene>